<dbReference type="Proteomes" id="UP001060919">
    <property type="component" value="Chromosome"/>
</dbReference>
<proteinExistence type="predicted"/>
<protein>
    <submittedName>
        <fullName evidence="1">Uncharacterized protein</fullName>
    </submittedName>
</protein>
<evidence type="ECO:0000313" key="2">
    <source>
        <dbReference type="Proteomes" id="UP001060919"/>
    </source>
</evidence>
<gene>
    <name evidence="1" type="ORF">AsAng_0018480</name>
</gene>
<evidence type="ECO:0000313" key="1">
    <source>
        <dbReference type="EMBL" id="BDS11137.1"/>
    </source>
</evidence>
<accession>A0A915YDN0</accession>
<organism evidence="1 2">
    <name type="scientific">Aureispira anguillae</name>
    <dbReference type="NCBI Taxonomy" id="2864201"/>
    <lineage>
        <taxon>Bacteria</taxon>
        <taxon>Pseudomonadati</taxon>
        <taxon>Bacteroidota</taxon>
        <taxon>Saprospiria</taxon>
        <taxon>Saprospirales</taxon>
        <taxon>Saprospiraceae</taxon>
        <taxon>Aureispira</taxon>
    </lineage>
</organism>
<keyword evidence="2" id="KW-1185">Reference proteome</keyword>
<name>A0A915YDN0_9BACT</name>
<reference evidence="1" key="1">
    <citation type="submission" date="2022-09" db="EMBL/GenBank/DDBJ databases">
        <title>Aureispira anguillicida sp. nov., isolated from Leptocephalus of Japanese eel Anguilla japonica.</title>
        <authorList>
            <person name="Yuasa K."/>
            <person name="Mekata T."/>
            <person name="Ikunari K."/>
        </authorList>
    </citation>
    <scope>NUCLEOTIDE SEQUENCE</scope>
    <source>
        <strain evidence="1">EL160426</strain>
    </source>
</reference>
<dbReference type="KEGG" id="aup:AsAng_0018480"/>
<dbReference type="EMBL" id="AP026867">
    <property type="protein sequence ID" value="BDS11137.1"/>
    <property type="molecule type" value="Genomic_DNA"/>
</dbReference>
<sequence length="53" mass="6399">MFKEPVVIFLSRQYHKGMKEILHLQFCRILNAKFYKKLTIQGEFVNLLDKNLN</sequence>
<dbReference type="AlphaFoldDB" id="A0A915YDN0"/>